<comment type="caution">
    <text evidence="2">The sequence shown here is derived from an EMBL/GenBank/DDBJ whole genome shotgun (WGS) entry which is preliminary data.</text>
</comment>
<proteinExistence type="predicted"/>
<evidence type="ECO:0000313" key="3">
    <source>
        <dbReference type="Proteomes" id="UP000187209"/>
    </source>
</evidence>
<organism evidence="2 3">
    <name type="scientific">Stentor coeruleus</name>
    <dbReference type="NCBI Taxonomy" id="5963"/>
    <lineage>
        <taxon>Eukaryota</taxon>
        <taxon>Sar</taxon>
        <taxon>Alveolata</taxon>
        <taxon>Ciliophora</taxon>
        <taxon>Postciliodesmatophora</taxon>
        <taxon>Heterotrichea</taxon>
        <taxon>Heterotrichida</taxon>
        <taxon>Stentoridae</taxon>
        <taxon>Stentor</taxon>
    </lineage>
</organism>
<dbReference type="EMBL" id="MPUH01001070">
    <property type="protein sequence ID" value="OMJ70618.1"/>
    <property type="molecule type" value="Genomic_DNA"/>
</dbReference>
<accession>A0A1R2B1G5</accession>
<keyword evidence="3" id="KW-1185">Reference proteome</keyword>
<evidence type="ECO:0000313" key="2">
    <source>
        <dbReference type="EMBL" id="OMJ70618.1"/>
    </source>
</evidence>
<sequence length="498" mass="57876">MNLFKSKITYDQTLSLSPIISLQETFEEFYQYIQKNSESKQDIEYQESQDLLYSKIFKENIENSQNQLEIALPRLDLITALKIYQWVFNTNYMNLQIIDIVNDKTHNILRAEIMKKMLDNDFWPEILCFVLSESYKENIVSYIESRLEKSDKEYWDLKSIIASNGFLYISIVKKDDLWVLSKLFSPEKKKLTLSEAIIEALEGGFKPISFFYFYEPKKNHIKHDFLLKNSEKYTNYCRMLSEIPKTKSKCCGEGKIAQAVIKMLKSDEGFELRNAVKSMFLLEKVHSLELNKQKPRPRYLSVEPNVKNSIQKYDKKPQKLSICQGITPKDVNENIINSSNTGPLTTYENLMINSNGVDNMIKTMNFETKNSLDIKTSIWDQAKTRNYAPVPGQSLETHMEETKKYIENYDKNLSSSAKGPKPLNFARNKDSLIDSRAQNENCREGSNIELQLKHAKSNEPIKVPPRIESFSHQQKKLNIPEQTLPPPLPNINIPPKKN</sequence>
<dbReference type="AlphaFoldDB" id="A0A1R2B1G5"/>
<evidence type="ECO:0000256" key="1">
    <source>
        <dbReference type="SAM" id="MobiDB-lite"/>
    </source>
</evidence>
<dbReference type="Proteomes" id="UP000187209">
    <property type="component" value="Unassembled WGS sequence"/>
</dbReference>
<name>A0A1R2B1G5_9CILI</name>
<protein>
    <submittedName>
        <fullName evidence="2">Uncharacterized protein</fullName>
    </submittedName>
</protein>
<reference evidence="2 3" key="1">
    <citation type="submission" date="2016-11" db="EMBL/GenBank/DDBJ databases">
        <title>The macronuclear genome of Stentor coeruleus: a giant cell with tiny introns.</title>
        <authorList>
            <person name="Slabodnick M."/>
            <person name="Ruby J.G."/>
            <person name="Reiff S.B."/>
            <person name="Swart E.C."/>
            <person name="Gosai S."/>
            <person name="Prabakaran S."/>
            <person name="Witkowska E."/>
            <person name="Larue G.E."/>
            <person name="Fisher S."/>
            <person name="Freeman R.M."/>
            <person name="Gunawardena J."/>
            <person name="Chu W."/>
            <person name="Stover N.A."/>
            <person name="Gregory B.D."/>
            <person name="Nowacki M."/>
            <person name="Derisi J."/>
            <person name="Roy S.W."/>
            <person name="Marshall W.F."/>
            <person name="Sood P."/>
        </authorList>
    </citation>
    <scope>NUCLEOTIDE SEQUENCE [LARGE SCALE GENOMIC DNA]</scope>
    <source>
        <strain evidence="2">WM001</strain>
    </source>
</reference>
<feature type="region of interest" description="Disordered" evidence="1">
    <location>
        <begin position="454"/>
        <end position="498"/>
    </location>
</feature>
<gene>
    <name evidence="2" type="ORF">SteCoe_31361</name>
</gene>